<name>A0A7I4YK15_HAECO</name>
<sequence>MIEVVASRRKRRREQRNVAGCDAGTLEVPKASVSVLLVDTQQLESELRDRCTWKPAGVDLMVCSGLFN</sequence>
<reference evidence="2" key="1">
    <citation type="submission" date="2020-12" db="UniProtKB">
        <authorList>
            <consortium name="WormBaseParasite"/>
        </authorList>
    </citation>
    <scope>IDENTIFICATION</scope>
    <source>
        <strain evidence="2">MHco3</strain>
    </source>
</reference>
<evidence type="ECO:0000313" key="1">
    <source>
        <dbReference type="Proteomes" id="UP000025227"/>
    </source>
</evidence>
<proteinExistence type="predicted"/>
<protein>
    <submittedName>
        <fullName evidence="2">Uncharacterized protein</fullName>
    </submittedName>
</protein>
<organism evidence="1 2">
    <name type="scientific">Haemonchus contortus</name>
    <name type="common">Barber pole worm</name>
    <dbReference type="NCBI Taxonomy" id="6289"/>
    <lineage>
        <taxon>Eukaryota</taxon>
        <taxon>Metazoa</taxon>
        <taxon>Ecdysozoa</taxon>
        <taxon>Nematoda</taxon>
        <taxon>Chromadorea</taxon>
        <taxon>Rhabditida</taxon>
        <taxon>Rhabditina</taxon>
        <taxon>Rhabditomorpha</taxon>
        <taxon>Strongyloidea</taxon>
        <taxon>Trichostrongylidae</taxon>
        <taxon>Haemonchus</taxon>
    </lineage>
</organism>
<dbReference type="AlphaFoldDB" id="A0A7I4YK15"/>
<dbReference type="Proteomes" id="UP000025227">
    <property type="component" value="Unplaced"/>
</dbReference>
<accession>A0A7I4YK15</accession>
<keyword evidence="1" id="KW-1185">Reference proteome</keyword>
<dbReference type="WBParaSite" id="HCON_00103190-00001">
    <property type="protein sequence ID" value="HCON_00103190-00001"/>
    <property type="gene ID" value="HCON_00103190"/>
</dbReference>
<evidence type="ECO:0000313" key="2">
    <source>
        <dbReference type="WBParaSite" id="HCON_00103190-00001"/>
    </source>
</evidence>